<proteinExistence type="predicted"/>
<keyword evidence="1" id="KW-1133">Transmembrane helix</keyword>
<keyword evidence="1" id="KW-0812">Transmembrane</keyword>
<protein>
    <submittedName>
        <fullName evidence="2">Uncharacterized protein</fullName>
    </submittedName>
</protein>
<gene>
    <name evidence="2" type="ORF">BD821_10416</name>
</gene>
<comment type="caution">
    <text evidence="2">The sequence shown here is derived from an EMBL/GenBank/DDBJ whole genome shotgun (WGS) entry which is preliminary data.</text>
</comment>
<accession>A0A2S6FYV3</accession>
<keyword evidence="1" id="KW-0472">Membrane</keyword>
<sequence>MSLITIPDHLIGTVISALAIILGTLIGAFCSWVISSKNTKKSIEEQYRIMKENIKYEEIYKKQKLCENANMIRLDICTTIFQSIRFLRDNKGHVETQYPIPINKDYSCVVSSLSDKYSLKELSYIYQLYGIIEKLNFDILNCGTYEDSCNFNKICEGYKSVLVKLYGENFKSILKVDIERISYEELYNNKYIKEGYKKVLKRLDHLCFVENLNKSSEKE</sequence>
<evidence type="ECO:0000313" key="3">
    <source>
        <dbReference type="Proteomes" id="UP000239863"/>
    </source>
</evidence>
<name>A0A2S6FYV3_9CLOT</name>
<dbReference type="Proteomes" id="UP000239863">
    <property type="component" value="Unassembled WGS sequence"/>
</dbReference>
<feature type="transmembrane region" description="Helical" evidence="1">
    <location>
        <begin position="12"/>
        <end position="34"/>
    </location>
</feature>
<evidence type="ECO:0000313" key="2">
    <source>
        <dbReference type="EMBL" id="PPK48759.1"/>
    </source>
</evidence>
<dbReference type="EMBL" id="PTIS01000004">
    <property type="protein sequence ID" value="PPK48759.1"/>
    <property type="molecule type" value="Genomic_DNA"/>
</dbReference>
<dbReference type="RefSeq" id="WP_242971459.1">
    <property type="nucleotide sequence ID" value="NZ_PTIS01000004.1"/>
</dbReference>
<reference evidence="2 3" key="1">
    <citation type="submission" date="2018-02" db="EMBL/GenBank/DDBJ databases">
        <title>Genomic Encyclopedia of Archaeal and Bacterial Type Strains, Phase II (KMG-II): from individual species to whole genera.</title>
        <authorList>
            <person name="Goeker M."/>
        </authorList>
    </citation>
    <scope>NUCLEOTIDE SEQUENCE [LARGE SCALE GENOMIC DNA]</scope>
    <source>
        <strain evidence="2 3">DSM 15099</strain>
    </source>
</reference>
<organism evidence="2 3">
    <name type="scientific">Clostridium algidicarnis DSM 15099</name>
    <dbReference type="NCBI Taxonomy" id="1121295"/>
    <lineage>
        <taxon>Bacteria</taxon>
        <taxon>Bacillati</taxon>
        <taxon>Bacillota</taxon>
        <taxon>Clostridia</taxon>
        <taxon>Eubacteriales</taxon>
        <taxon>Clostridiaceae</taxon>
        <taxon>Clostridium</taxon>
    </lineage>
</organism>
<dbReference type="AlphaFoldDB" id="A0A2S6FYV3"/>
<evidence type="ECO:0000256" key="1">
    <source>
        <dbReference type="SAM" id="Phobius"/>
    </source>
</evidence>